<evidence type="ECO:0000256" key="6">
    <source>
        <dbReference type="ARBA" id="ARBA00022989"/>
    </source>
</evidence>
<dbReference type="PANTHER" id="PTHR11690">
    <property type="entry name" value="AMILORIDE-SENSITIVE SODIUM CHANNEL-RELATED"/>
    <property type="match status" value="1"/>
</dbReference>
<evidence type="ECO:0000256" key="1">
    <source>
        <dbReference type="ARBA" id="ARBA00004141"/>
    </source>
</evidence>
<dbReference type="Pfam" id="PF00858">
    <property type="entry name" value="ASC"/>
    <property type="match status" value="2"/>
</dbReference>
<protein>
    <submittedName>
        <fullName evidence="16">Uncharacterized protein</fullName>
    </submittedName>
</protein>
<evidence type="ECO:0000256" key="12">
    <source>
        <dbReference type="ARBA" id="ARBA00023303"/>
    </source>
</evidence>
<organism evidence="15 16">
    <name type="scientific">Romanomermis culicivorax</name>
    <name type="common">Nematode worm</name>
    <dbReference type="NCBI Taxonomy" id="13658"/>
    <lineage>
        <taxon>Eukaryota</taxon>
        <taxon>Metazoa</taxon>
        <taxon>Ecdysozoa</taxon>
        <taxon>Nematoda</taxon>
        <taxon>Enoplea</taxon>
        <taxon>Dorylaimia</taxon>
        <taxon>Mermithida</taxon>
        <taxon>Mermithoidea</taxon>
        <taxon>Mermithidae</taxon>
        <taxon>Romanomermis</taxon>
    </lineage>
</organism>
<dbReference type="GO" id="GO:0015280">
    <property type="term" value="F:ligand-gated sodium channel activity"/>
    <property type="evidence" value="ECO:0007669"/>
    <property type="project" value="TreeGrafter"/>
</dbReference>
<keyword evidence="8 13" id="KW-0406">Ion transport</keyword>
<accession>A0A915KHE2</accession>
<dbReference type="InterPro" id="IPR001873">
    <property type="entry name" value="ENaC"/>
</dbReference>
<keyword evidence="9 14" id="KW-0472">Membrane</keyword>
<evidence type="ECO:0000256" key="10">
    <source>
        <dbReference type="ARBA" id="ARBA00023180"/>
    </source>
</evidence>
<feature type="transmembrane region" description="Helical" evidence="14">
    <location>
        <begin position="140"/>
        <end position="162"/>
    </location>
</feature>
<keyword evidence="11 13" id="KW-0739">Sodium transport</keyword>
<keyword evidence="7" id="KW-0915">Sodium</keyword>
<evidence type="ECO:0000256" key="14">
    <source>
        <dbReference type="SAM" id="Phobius"/>
    </source>
</evidence>
<keyword evidence="5 13" id="KW-0812">Transmembrane</keyword>
<evidence type="ECO:0000256" key="9">
    <source>
        <dbReference type="ARBA" id="ARBA00023136"/>
    </source>
</evidence>
<evidence type="ECO:0000256" key="8">
    <source>
        <dbReference type="ARBA" id="ARBA00023065"/>
    </source>
</evidence>
<evidence type="ECO:0000313" key="15">
    <source>
        <dbReference type="Proteomes" id="UP000887565"/>
    </source>
</evidence>
<reference evidence="16" key="1">
    <citation type="submission" date="2022-11" db="UniProtKB">
        <authorList>
            <consortium name="WormBaseParasite"/>
        </authorList>
    </citation>
    <scope>IDENTIFICATION</scope>
</reference>
<keyword evidence="6 14" id="KW-1133">Transmembrane helix</keyword>
<evidence type="ECO:0000256" key="2">
    <source>
        <dbReference type="ARBA" id="ARBA00007193"/>
    </source>
</evidence>
<proteinExistence type="inferred from homology"/>
<name>A0A915KHE2_ROMCU</name>
<dbReference type="WBParaSite" id="nRc.2.0.1.t38152-RA">
    <property type="protein sequence ID" value="nRc.2.0.1.t38152-RA"/>
    <property type="gene ID" value="nRc.2.0.1.g38152"/>
</dbReference>
<keyword evidence="4 13" id="KW-0894">Sodium channel</keyword>
<dbReference type="PANTHER" id="PTHR11690:SF248">
    <property type="entry name" value="PICKPOCKET 17, ISOFORM A"/>
    <property type="match status" value="1"/>
</dbReference>
<sequence>MQYYPGSGNCFTFNFNESTRKVHKAGSDKGLQLVLKLNTTEFLITSVSPGFLLVIHAPNEIETTLRPYPYSDCLMNPESDYSVETHHSRKHQDLESVLNMFGEYRTADIHIFFRTLDFARYERLPSYTVLMLISDIAQFLGLWLGFSAITFFEILPLVIAVCRSHFKKS</sequence>
<comment type="subcellular location">
    <subcellularLocation>
        <location evidence="1">Membrane</location>
        <topology evidence="1">Multi-pass membrane protein</topology>
    </subcellularLocation>
</comment>
<dbReference type="AlphaFoldDB" id="A0A915KHE2"/>
<comment type="similarity">
    <text evidence="2 13">Belongs to the amiloride-sensitive sodium channel (TC 1.A.6) family.</text>
</comment>
<dbReference type="GO" id="GO:0005886">
    <property type="term" value="C:plasma membrane"/>
    <property type="evidence" value="ECO:0007669"/>
    <property type="project" value="TreeGrafter"/>
</dbReference>
<evidence type="ECO:0000256" key="13">
    <source>
        <dbReference type="RuleBase" id="RU000679"/>
    </source>
</evidence>
<evidence type="ECO:0000313" key="16">
    <source>
        <dbReference type="WBParaSite" id="nRc.2.0.1.t38152-RA"/>
    </source>
</evidence>
<keyword evidence="10" id="KW-0325">Glycoprotein</keyword>
<dbReference type="Proteomes" id="UP000887565">
    <property type="component" value="Unplaced"/>
</dbReference>
<keyword evidence="15" id="KW-1185">Reference proteome</keyword>
<keyword evidence="3 13" id="KW-0813">Transport</keyword>
<evidence type="ECO:0000256" key="5">
    <source>
        <dbReference type="ARBA" id="ARBA00022692"/>
    </source>
</evidence>
<evidence type="ECO:0000256" key="11">
    <source>
        <dbReference type="ARBA" id="ARBA00023201"/>
    </source>
</evidence>
<evidence type="ECO:0000256" key="7">
    <source>
        <dbReference type="ARBA" id="ARBA00023053"/>
    </source>
</evidence>
<keyword evidence="12 13" id="KW-0407">Ion channel</keyword>
<evidence type="ECO:0000256" key="3">
    <source>
        <dbReference type="ARBA" id="ARBA00022448"/>
    </source>
</evidence>
<evidence type="ECO:0000256" key="4">
    <source>
        <dbReference type="ARBA" id="ARBA00022461"/>
    </source>
</evidence>
<dbReference type="Gene3D" id="1.10.287.770">
    <property type="entry name" value="YojJ-like"/>
    <property type="match status" value="1"/>
</dbReference>